<dbReference type="Gene3D" id="1.10.150.20">
    <property type="entry name" value="5' to 3' exonuclease, C-terminal subdomain"/>
    <property type="match status" value="1"/>
</dbReference>
<gene>
    <name evidence="5" type="ORF">S06H3_52499</name>
</gene>
<dbReference type="InterPro" id="IPR011263">
    <property type="entry name" value="DNA-dir_RNA_pol_RpoA/D/Rpb3"/>
</dbReference>
<dbReference type="Pfam" id="PF03118">
    <property type="entry name" value="RNA_pol_A_CTD"/>
    <property type="match status" value="1"/>
</dbReference>
<reference evidence="5" key="1">
    <citation type="journal article" date="2014" name="Front. Microbiol.">
        <title>High frequency of phylogenetically diverse reductive dehalogenase-homologous genes in deep subseafloor sedimentary metagenomes.</title>
        <authorList>
            <person name="Kawai M."/>
            <person name="Futagami T."/>
            <person name="Toyoda A."/>
            <person name="Takaki Y."/>
            <person name="Nishi S."/>
            <person name="Hori S."/>
            <person name="Arai W."/>
            <person name="Tsubouchi T."/>
            <person name="Morono Y."/>
            <person name="Uchiyama I."/>
            <person name="Ito T."/>
            <person name="Fujiyama A."/>
            <person name="Inagaki F."/>
            <person name="Takami H."/>
        </authorList>
    </citation>
    <scope>NUCLEOTIDE SEQUENCE</scope>
    <source>
        <strain evidence="5">Expedition CK06-06</strain>
    </source>
</reference>
<comment type="caution">
    <text evidence="5">The sequence shown here is derived from an EMBL/GenBank/DDBJ whole genome shotgun (WGS) entry which is preliminary data.</text>
</comment>
<evidence type="ECO:0000313" key="5">
    <source>
        <dbReference type="EMBL" id="GAI49840.1"/>
    </source>
</evidence>
<evidence type="ECO:0000259" key="3">
    <source>
        <dbReference type="Pfam" id="PF01193"/>
    </source>
</evidence>
<dbReference type="GO" id="GO:0000428">
    <property type="term" value="C:DNA-directed RNA polymerase complex"/>
    <property type="evidence" value="ECO:0007669"/>
    <property type="project" value="UniProtKB-KW"/>
</dbReference>
<dbReference type="SUPFAM" id="SSF47789">
    <property type="entry name" value="C-terminal domain of RNA polymerase alpha subunit"/>
    <property type="match status" value="1"/>
</dbReference>
<accession>X1QFM4</accession>
<dbReference type="EMBL" id="BARV01033396">
    <property type="protein sequence ID" value="GAI49840.1"/>
    <property type="molecule type" value="Genomic_DNA"/>
</dbReference>
<dbReference type="AlphaFoldDB" id="X1QFM4"/>
<keyword evidence="2" id="KW-0804">Transcription</keyword>
<dbReference type="GO" id="GO:0003899">
    <property type="term" value="F:DNA-directed RNA polymerase activity"/>
    <property type="evidence" value="ECO:0007669"/>
    <property type="project" value="InterPro"/>
</dbReference>
<name>X1QFM4_9ZZZZ</name>
<sequence length="182" mass="20207">AEFDVELGTGYKQAESSDNLPIGTIPLDAIFSPTRKANFTIEPIHIGLETSHERLYLEVWTDGTISPVDAISRSADILIEQLSSFVDYARVSQIEVEEESIRLSIPDEQYNMPVEQLNLSVRTMNCLRRGGIATVGEIISKGEKGLLQLRNFGQKSKQEIDERLEALGLSLTPKVEAETDEA</sequence>
<proteinExistence type="predicted"/>
<feature type="domain" description="RNA polymerase alpha subunit C-terminal" evidence="4">
    <location>
        <begin position="108"/>
        <end position="165"/>
    </location>
</feature>
<dbReference type="SUPFAM" id="SSF55257">
    <property type="entry name" value="RBP11-like subunits of RNA polymerase"/>
    <property type="match status" value="1"/>
</dbReference>
<dbReference type="GO" id="GO:0006351">
    <property type="term" value="P:DNA-templated transcription"/>
    <property type="evidence" value="ECO:0007669"/>
    <property type="project" value="InterPro"/>
</dbReference>
<keyword evidence="1" id="KW-0240">DNA-directed RNA polymerase</keyword>
<dbReference type="Gene3D" id="3.30.1360.10">
    <property type="entry name" value="RNA polymerase, RBP11-like subunit"/>
    <property type="match status" value="1"/>
</dbReference>
<feature type="non-terminal residue" evidence="5">
    <location>
        <position position="1"/>
    </location>
</feature>
<dbReference type="GO" id="GO:0046983">
    <property type="term" value="F:protein dimerization activity"/>
    <property type="evidence" value="ECO:0007669"/>
    <property type="project" value="InterPro"/>
</dbReference>
<evidence type="ECO:0000256" key="2">
    <source>
        <dbReference type="ARBA" id="ARBA00023163"/>
    </source>
</evidence>
<evidence type="ECO:0000259" key="4">
    <source>
        <dbReference type="Pfam" id="PF03118"/>
    </source>
</evidence>
<dbReference type="InterPro" id="IPR036603">
    <property type="entry name" value="RBP11-like"/>
</dbReference>
<evidence type="ECO:0008006" key="6">
    <source>
        <dbReference type="Google" id="ProtNLM"/>
    </source>
</evidence>
<evidence type="ECO:0000256" key="1">
    <source>
        <dbReference type="ARBA" id="ARBA00022478"/>
    </source>
</evidence>
<dbReference type="Pfam" id="PF01193">
    <property type="entry name" value="RNA_pol_L"/>
    <property type="match status" value="1"/>
</dbReference>
<dbReference type="InterPro" id="IPR011260">
    <property type="entry name" value="RNAP_asu_C"/>
</dbReference>
<dbReference type="GO" id="GO:0003677">
    <property type="term" value="F:DNA binding"/>
    <property type="evidence" value="ECO:0007669"/>
    <property type="project" value="InterPro"/>
</dbReference>
<protein>
    <recommendedName>
        <fullName evidence="6">DNA-directed RNA polymerase</fullName>
    </recommendedName>
</protein>
<organism evidence="5">
    <name type="scientific">marine sediment metagenome</name>
    <dbReference type="NCBI Taxonomy" id="412755"/>
    <lineage>
        <taxon>unclassified sequences</taxon>
        <taxon>metagenomes</taxon>
        <taxon>ecological metagenomes</taxon>
    </lineage>
</organism>
<feature type="domain" description="DNA-directed RNA polymerase RpoA/D/Rpb3-type" evidence="3">
    <location>
        <begin position="29"/>
        <end position="82"/>
    </location>
</feature>